<gene>
    <name evidence="1" type="ORF">CALMAC_LOCUS13883</name>
    <name evidence="2" type="ORF">CALMAC_LOCUS19907</name>
</gene>
<reference evidence="1 3" key="1">
    <citation type="submission" date="2019-01" db="EMBL/GenBank/DDBJ databases">
        <authorList>
            <person name="Sayadi A."/>
        </authorList>
    </citation>
    <scope>NUCLEOTIDE SEQUENCE [LARGE SCALE GENOMIC DNA]</scope>
</reference>
<dbReference type="AlphaFoldDB" id="A0A653D2L8"/>
<keyword evidence="3" id="KW-1185">Reference proteome</keyword>
<proteinExistence type="predicted"/>
<dbReference type="EMBL" id="CAACVG010014239">
    <property type="protein sequence ID" value="VEN62937.1"/>
    <property type="molecule type" value="Genomic_DNA"/>
</dbReference>
<evidence type="ECO:0000313" key="3">
    <source>
        <dbReference type="Proteomes" id="UP000410492"/>
    </source>
</evidence>
<protein>
    <submittedName>
        <fullName evidence="1">Uncharacterized protein</fullName>
    </submittedName>
</protein>
<organism evidence="1 3">
    <name type="scientific">Callosobruchus maculatus</name>
    <name type="common">Southern cowpea weevil</name>
    <name type="synonym">Pulse bruchid</name>
    <dbReference type="NCBI Taxonomy" id="64391"/>
    <lineage>
        <taxon>Eukaryota</taxon>
        <taxon>Metazoa</taxon>
        <taxon>Ecdysozoa</taxon>
        <taxon>Arthropoda</taxon>
        <taxon>Hexapoda</taxon>
        <taxon>Insecta</taxon>
        <taxon>Pterygota</taxon>
        <taxon>Neoptera</taxon>
        <taxon>Endopterygota</taxon>
        <taxon>Coleoptera</taxon>
        <taxon>Polyphaga</taxon>
        <taxon>Cucujiformia</taxon>
        <taxon>Chrysomeloidea</taxon>
        <taxon>Chrysomelidae</taxon>
        <taxon>Bruchinae</taxon>
        <taxon>Bruchini</taxon>
        <taxon>Callosobruchus</taxon>
    </lineage>
</organism>
<sequence length="69" mass="7560">MLVIPTHSHKSFKKQILINAQNNPQHLPDKQSSCSPSSEIKLVFLKTLSDLLQCLPDLSTTGFLLIGSG</sequence>
<evidence type="ECO:0000313" key="1">
    <source>
        <dbReference type="EMBL" id="VEN54399.1"/>
    </source>
</evidence>
<name>A0A653D2L8_CALMS</name>
<dbReference type="Proteomes" id="UP000410492">
    <property type="component" value="Unassembled WGS sequence"/>
</dbReference>
<evidence type="ECO:0000313" key="2">
    <source>
        <dbReference type="EMBL" id="VEN62937.1"/>
    </source>
</evidence>
<accession>A0A653D2L8</accession>
<dbReference type="EMBL" id="CAACVG010009866">
    <property type="protein sequence ID" value="VEN54399.1"/>
    <property type="molecule type" value="Genomic_DNA"/>
</dbReference>